<dbReference type="GO" id="GO:0071555">
    <property type="term" value="P:cell wall organization"/>
    <property type="evidence" value="ECO:0007669"/>
    <property type="project" value="UniProtKB-KW"/>
</dbReference>
<comment type="cofactor">
    <cofactor evidence="1 16">
        <name>FAD</name>
        <dbReference type="ChEBI" id="CHEBI:57692"/>
    </cofactor>
</comment>
<evidence type="ECO:0000256" key="5">
    <source>
        <dbReference type="ARBA" id="ARBA00022490"/>
    </source>
</evidence>
<accession>A0A101HHR2</accession>
<feature type="active site" evidence="16">
    <location>
        <position position="356"/>
    </location>
</feature>
<dbReference type="GO" id="GO:0005829">
    <property type="term" value="C:cytosol"/>
    <property type="evidence" value="ECO:0007669"/>
    <property type="project" value="TreeGrafter"/>
</dbReference>
<dbReference type="NCBIfam" id="NF000755">
    <property type="entry name" value="PRK00046.1"/>
    <property type="match status" value="1"/>
</dbReference>
<keyword evidence="7 16" id="KW-0285">Flavoprotein</keyword>
<dbReference type="InterPro" id="IPR036635">
    <property type="entry name" value="MurB_C_sf"/>
</dbReference>
<evidence type="ECO:0000256" key="8">
    <source>
        <dbReference type="ARBA" id="ARBA00022827"/>
    </source>
</evidence>
<feature type="domain" description="FAD-binding PCMH-type" evidence="17">
    <location>
        <begin position="17"/>
        <end position="189"/>
    </location>
</feature>
<dbReference type="Proteomes" id="UP000053904">
    <property type="component" value="Unassembled WGS sequence"/>
</dbReference>
<keyword evidence="10 16" id="KW-0133">Cell shape</keyword>
<dbReference type="InterPro" id="IPR036318">
    <property type="entry name" value="FAD-bd_PCMH-like_sf"/>
</dbReference>
<dbReference type="SUPFAM" id="SSF56194">
    <property type="entry name" value="Uridine diphospho-N-Acetylenolpyruvylglucosamine reductase, MurB, C-terminal domain"/>
    <property type="match status" value="1"/>
</dbReference>
<dbReference type="PANTHER" id="PTHR21071:SF4">
    <property type="entry name" value="UDP-N-ACETYLENOLPYRUVOYLGLUCOSAMINE REDUCTASE"/>
    <property type="match status" value="1"/>
</dbReference>
<comment type="catalytic activity">
    <reaction evidence="15 16">
        <text>UDP-N-acetyl-alpha-D-muramate + NADP(+) = UDP-N-acetyl-3-O-(1-carboxyvinyl)-alpha-D-glucosamine + NADPH + H(+)</text>
        <dbReference type="Rhea" id="RHEA:12248"/>
        <dbReference type="ChEBI" id="CHEBI:15378"/>
        <dbReference type="ChEBI" id="CHEBI:57783"/>
        <dbReference type="ChEBI" id="CHEBI:58349"/>
        <dbReference type="ChEBI" id="CHEBI:68483"/>
        <dbReference type="ChEBI" id="CHEBI:70757"/>
        <dbReference type="EC" id="1.3.1.98"/>
    </reaction>
</comment>
<evidence type="ECO:0000256" key="13">
    <source>
        <dbReference type="ARBA" id="ARBA00023306"/>
    </source>
</evidence>
<comment type="caution">
    <text evidence="18">The sequence shown here is derived from an EMBL/GenBank/DDBJ whole genome shotgun (WGS) entry which is preliminary data.</text>
</comment>
<evidence type="ECO:0000256" key="14">
    <source>
        <dbReference type="ARBA" id="ARBA00023316"/>
    </source>
</evidence>
<keyword evidence="13 16" id="KW-0131">Cell cycle</keyword>
<dbReference type="PANTHER" id="PTHR21071">
    <property type="entry name" value="UDP-N-ACETYLENOLPYRUVOYLGLUCOSAMINE REDUCTASE"/>
    <property type="match status" value="1"/>
</dbReference>
<dbReference type="InterPro" id="IPR016169">
    <property type="entry name" value="FAD-bd_PCMH_sub2"/>
</dbReference>
<comment type="subcellular location">
    <subcellularLocation>
        <location evidence="3 16">Cytoplasm</location>
    </subcellularLocation>
</comment>
<dbReference type="Gene3D" id="3.30.465.10">
    <property type="match status" value="1"/>
</dbReference>
<dbReference type="EC" id="1.3.1.98" evidence="16"/>
<dbReference type="EMBL" id="LGGO01000072">
    <property type="protein sequence ID" value="KUK77046.1"/>
    <property type="molecule type" value="Genomic_DNA"/>
</dbReference>
<keyword evidence="9 16" id="KW-0521">NADP</keyword>
<dbReference type="GO" id="GO:0071949">
    <property type="term" value="F:FAD binding"/>
    <property type="evidence" value="ECO:0007669"/>
    <property type="project" value="InterPro"/>
</dbReference>
<evidence type="ECO:0000256" key="6">
    <source>
        <dbReference type="ARBA" id="ARBA00022618"/>
    </source>
</evidence>
<evidence type="ECO:0000256" key="7">
    <source>
        <dbReference type="ARBA" id="ARBA00022630"/>
    </source>
</evidence>
<dbReference type="Gene3D" id="3.90.78.10">
    <property type="entry name" value="UDP-N-acetylenolpyruvoylglucosamine reductase, C-terminal domain"/>
    <property type="match status" value="1"/>
</dbReference>
<dbReference type="GO" id="GO:0008762">
    <property type="term" value="F:UDP-N-acetylmuramate dehydrogenase activity"/>
    <property type="evidence" value="ECO:0007669"/>
    <property type="project" value="UniProtKB-UniRule"/>
</dbReference>
<keyword evidence="6 16" id="KW-0132">Cell division</keyword>
<evidence type="ECO:0000256" key="15">
    <source>
        <dbReference type="ARBA" id="ARBA00048914"/>
    </source>
</evidence>
<comment type="similarity">
    <text evidence="16">Belongs to the MurB family.</text>
</comment>
<keyword evidence="8 16" id="KW-0274">FAD</keyword>
<dbReference type="SUPFAM" id="SSF56176">
    <property type="entry name" value="FAD-binding/transporter-associated domain-like"/>
    <property type="match status" value="1"/>
</dbReference>
<evidence type="ECO:0000256" key="10">
    <source>
        <dbReference type="ARBA" id="ARBA00022960"/>
    </source>
</evidence>
<dbReference type="GO" id="GO:0008360">
    <property type="term" value="P:regulation of cell shape"/>
    <property type="evidence" value="ECO:0007669"/>
    <property type="project" value="UniProtKB-KW"/>
</dbReference>
<dbReference type="HAMAP" id="MF_00037">
    <property type="entry name" value="MurB"/>
    <property type="match status" value="1"/>
</dbReference>
<feature type="active site" evidence="16">
    <location>
        <position position="165"/>
    </location>
</feature>
<evidence type="ECO:0000256" key="9">
    <source>
        <dbReference type="ARBA" id="ARBA00022857"/>
    </source>
</evidence>
<sequence length="360" mass="42091">MEIFHNKSLKELNQYGVDVEAKYFVTLKSLEDLEELKDSDLLKEENILILGEGNNILFRDKSFDGLVIKPEFKGKEIVKENDKNVWIKIYSGEDWEEFVEWAVEHEYQGIENMTMIPSSIGGAVSQNIAAYGQNIMDVVESLYAFDIKKKKFKEFSNQECKYEYRSSIFKTDYKNRFIIIYAIFKLNKVAQALETSYHERASRYGSLESELQTFAKEPYSIKDVMKAVQNLRTKKLPSIEEYGTCGSVFANPVVTKDKYFELSEKIPELQSYPVDKLQYTRKDWFDIDEEYVKIPAGRIIDHLGWLGKWEGNVGVYDKHALCVVTNRKAKGQEIFDFLEKIRKNVKDEYDIDLEYEINII</sequence>
<evidence type="ECO:0000256" key="3">
    <source>
        <dbReference type="ARBA" id="ARBA00004496"/>
    </source>
</evidence>
<dbReference type="Pfam" id="PF02873">
    <property type="entry name" value="MurB_C"/>
    <property type="match status" value="1"/>
</dbReference>
<organism evidence="18 19">
    <name type="scientific">candidate division WS6 bacterium 34_10</name>
    <dbReference type="NCBI Taxonomy" id="1641389"/>
    <lineage>
        <taxon>Bacteria</taxon>
        <taxon>Candidatus Dojkabacteria</taxon>
    </lineage>
</organism>
<evidence type="ECO:0000313" key="18">
    <source>
        <dbReference type="EMBL" id="KUK77046.1"/>
    </source>
</evidence>
<keyword evidence="14 16" id="KW-0961">Cell wall biogenesis/degradation</keyword>
<feature type="active site" description="Proton donor" evidence="16">
    <location>
        <position position="247"/>
    </location>
</feature>
<dbReference type="InterPro" id="IPR016167">
    <property type="entry name" value="FAD-bd_PCMH_sub1"/>
</dbReference>
<reference evidence="19" key="1">
    <citation type="journal article" date="2015" name="MBio">
        <title>Genome-Resolved Metagenomic Analysis Reveals Roles for Candidate Phyla and Other Microbial Community Members in Biogeochemical Transformations in Oil Reservoirs.</title>
        <authorList>
            <person name="Hu P."/>
            <person name="Tom L."/>
            <person name="Singh A."/>
            <person name="Thomas B.C."/>
            <person name="Baker B.J."/>
            <person name="Piceno Y.M."/>
            <person name="Andersen G.L."/>
            <person name="Banfield J.F."/>
        </authorList>
    </citation>
    <scope>NUCLEOTIDE SEQUENCE [LARGE SCALE GENOMIC DNA]</scope>
</reference>
<name>A0A101HHR2_9BACT</name>
<keyword evidence="12 16" id="KW-0560">Oxidoreductase</keyword>
<dbReference type="InterPro" id="IPR016166">
    <property type="entry name" value="FAD-bd_PCMH"/>
</dbReference>
<keyword evidence="5 16" id="KW-0963">Cytoplasm</keyword>
<dbReference type="InterPro" id="IPR003170">
    <property type="entry name" value="MurB"/>
</dbReference>
<evidence type="ECO:0000256" key="16">
    <source>
        <dbReference type="HAMAP-Rule" id="MF_00037"/>
    </source>
</evidence>
<comment type="function">
    <text evidence="2 16">Cell wall formation.</text>
</comment>
<dbReference type="Gene3D" id="3.30.43.10">
    <property type="entry name" value="Uridine Diphospho-n-acetylenolpyruvylglucosamine Reductase, domain 2"/>
    <property type="match status" value="1"/>
</dbReference>
<evidence type="ECO:0000256" key="1">
    <source>
        <dbReference type="ARBA" id="ARBA00001974"/>
    </source>
</evidence>
<evidence type="ECO:0000256" key="4">
    <source>
        <dbReference type="ARBA" id="ARBA00004752"/>
    </source>
</evidence>
<dbReference type="NCBIfam" id="TIGR00179">
    <property type="entry name" value="murB"/>
    <property type="match status" value="1"/>
</dbReference>
<dbReference type="InterPro" id="IPR006094">
    <property type="entry name" value="Oxid_FAD_bind_N"/>
</dbReference>
<evidence type="ECO:0000256" key="11">
    <source>
        <dbReference type="ARBA" id="ARBA00022984"/>
    </source>
</evidence>
<evidence type="ECO:0000256" key="2">
    <source>
        <dbReference type="ARBA" id="ARBA00003921"/>
    </source>
</evidence>
<protein>
    <recommendedName>
        <fullName evidence="16">UDP-N-acetylenolpyruvoylglucosamine reductase</fullName>
        <ecNumber evidence="16">1.3.1.98</ecNumber>
    </recommendedName>
    <alternativeName>
        <fullName evidence="16">UDP-N-acetylmuramate dehydrogenase</fullName>
    </alternativeName>
</protein>
<comment type="pathway">
    <text evidence="4 16">Cell wall biogenesis; peptidoglycan biosynthesis.</text>
</comment>
<gene>
    <name evidence="16" type="primary">murB</name>
    <name evidence="18" type="ORF">XD93_0567</name>
</gene>
<dbReference type="Pfam" id="PF01565">
    <property type="entry name" value="FAD_binding_4"/>
    <property type="match status" value="1"/>
</dbReference>
<dbReference type="AlphaFoldDB" id="A0A101HHR2"/>
<dbReference type="InterPro" id="IPR011601">
    <property type="entry name" value="MurB_C"/>
</dbReference>
<dbReference type="GO" id="GO:0009252">
    <property type="term" value="P:peptidoglycan biosynthetic process"/>
    <property type="evidence" value="ECO:0007669"/>
    <property type="project" value="UniProtKB-UniRule"/>
</dbReference>
<proteinExistence type="inferred from homology"/>
<evidence type="ECO:0000256" key="12">
    <source>
        <dbReference type="ARBA" id="ARBA00023002"/>
    </source>
</evidence>
<dbReference type="PROSITE" id="PS51387">
    <property type="entry name" value="FAD_PCMH"/>
    <property type="match status" value="1"/>
</dbReference>
<keyword evidence="11 16" id="KW-0573">Peptidoglycan synthesis</keyword>
<evidence type="ECO:0000259" key="17">
    <source>
        <dbReference type="PROSITE" id="PS51387"/>
    </source>
</evidence>
<dbReference type="UniPathway" id="UPA00219"/>
<evidence type="ECO:0000313" key="19">
    <source>
        <dbReference type="Proteomes" id="UP000053904"/>
    </source>
</evidence>
<dbReference type="GO" id="GO:0051301">
    <property type="term" value="P:cell division"/>
    <property type="evidence" value="ECO:0007669"/>
    <property type="project" value="UniProtKB-KW"/>
</dbReference>